<comment type="similarity">
    <text evidence="2 9">Belongs to the membrane fusion protein (MFP) (TC 8.A.1) family.</text>
</comment>
<dbReference type="GO" id="GO:0009306">
    <property type="term" value="P:protein secretion"/>
    <property type="evidence" value="ECO:0007669"/>
    <property type="project" value="InterPro"/>
</dbReference>
<reference evidence="13" key="1">
    <citation type="submission" date="2018-05" db="EMBL/GenBank/DDBJ databases">
        <authorList>
            <person name="Li X."/>
        </authorList>
    </citation>
    <scope>NUCLEOTIDE SEQUENCE [LARGE SCALE GENOMIC DNA]</scope>
    <source>
        <strain evidence="13">HKS-05</strain>
    </source>
</reference>
<dbReference type="NCBIfam" id="TIGR01843">
    <property type="entry name" value="type_I_hlyD"/>
    <property type="match status" value="1"/>
</dbReference>
<dbReference type="GO" id="GO:0005886">
    <property type="term" value="C:plasma membrane"/>
    <property type="evidence" value="ECO:0007669"/>
    <property type="project" value="UniProtKB-SubCell"/>
</dbReference>
<dbReference type="EMBL" id="QFYP01000001">
    <property type="protein sequence ID" value="RAK61756.1"/>
    <property type="molecule type" value="Genomic_DNA"/>
</dbReference>
<dbReference type="Pfam" id="PF25994">
    <property type="entry name" value="HH_AprE"/>
    <property type="match status" value="1"/>
</dbReference>
<evidence type="ECO:0000256" key="2">
    <source>
        <dbReference type="ARBA" id="ARBA00009477"/>
    </source>
</evidence>
<evidence type="ECO:0000313" key="13">
    <source>
        <dbReference type="Proteomes" id="UP000249842"/>
    </source>
</evidence>
<keyword evidence="7" id="KW-1133">Transmembrane helix</keyword>
<dbReference type="OrthoDB" id="9810980at2"/>
<dbReference type="InterPro" id="IPR058781">
    <property type="entry name" value="HH_AprE-like"/>
</dbReference>
<feature type="domain" description="AprE-like beta-barrel" evidence="11">
    <location>
        <begin position="308"/>
        <end position="398"/>
    </location>
</feature>
<name>A0A328B763_9CAUL</name>
<keyword evidence="4 9" id="KW-1003">Cell membrane</keyword>
<evidence type="ECO:0000259" key="11">
    <source>
        <dbReference type="Pfam" id="PF26002"/>
    </source>
</evidence>
<dbReference type="InterPro" id="IPR050739">
    <property type="entry name" value="MFP"/>
</dbReference>
<dbReference type="Proteomes" id="UP000249842">
    <property type="component" value="Unassembled WGS sequence"/>
</dbReference>
<organism evidence="12 13">
    <name type="scientific">Phenylobacterium hankyongense</name>
    <dbReference type="NCBI Taxonomy" id="1813876"/>
    <lineage>
        <taxon>Bacteria</taxon>
        <taxon>Pseudomonadati</taxon>
        <taxon>Pseudomonadota</taxon>
        <taxon>Alphaproteobacteria</taxon>
        <taxon>Caulobacterales</taxon>
        <taxon>Caulobacteraceae</taxon>
        <taxon>Phenylobacterium</taxon>
    </lineage>
</organism>
<feature type="domain" description="AprE-like long alpha-helical hairpin" evidence="10">
    <location>
        <begin position="76"/>
        <end position="265"/>
    </location>
</feature>
<comment type="caution">
    <text evidence="12">The sequence shown here is derived from an EMBL/GenBank/DDBJ whole genome shotgun (WGS) entry which is preliminary data.</text>
</comment>
<dbReference type="PROSITE" id="PS00543">
    <property type="entry name" value="HLYD_FAMILY"/>
    <property type="match status" value="1"/>
</dbReference>
<dbReference type="Gene3D" id="2.40.50.100">
    <property type="match status" value="1"/>
</dbReference>
<evidence type="ECO:0000256" key="4">
    <source>
        <dbReference type="ARBA" id="ARBA00022475"/>
    </source>
</evidence>
<dbReference type="Pfam" id="PF26002">
    <property type="entry name" value="Beta-barrel_AprE"/>
    <property type="match status" value="1"/>
</dbReference>
<comment type="subcellular location">
    <subcellularLocation>
        <location evidence="1 9">Cell inner membrane</location>
        <topology evidence="1 9">Single-pass membrane protein</topology>
    </subcellularLocation>
</comment>
<dbReference type="InterPro" id="IPR010129">
    <property type="entry name" value="T1SS_HlyD"/>
</dbReference>
<dbReference type="PANTHER" id="PTHR30386">
    <property type="entry name" value="MEMBRANE FUSION SUBUNIT OF EMRAB-TOLC MULTIDRUG EFFLUX PUMP"/>
    <property type="match status" value="1"/>
</dbReference>
<dbReference type="Gene3D" id="2.40.30.170">
    <property type="match status" value="1"/>
</dbReference>
<dbReference type="InterPro" id="IPR006144">
    <property type="entry name" value="Secretion_HlyD_CS"/>
</dbReference>
<dbReference type="AlphaFoldDB" id="A0A328B763"/>
<keyword evidence="3 9" id="KW-0813">Transport</keyword>
<evidence type="ECO:0000259" key="10">
    <source>
        <dbReference type="Pfam" id="PF25994"/>
    </source>
</evidence>
<keyword evidence="13" id="KW-1185">Reference proteome</keyword>
<keyword evidence="6" id="KW-0812">Transmembrane</keyword>
<evidence type="ECO:0000313" key="12">
    <source>
        <dbReference type="EMBL" id="RAK61756.1"/>
    </source>
</evidence>
<evidence type="ECO:0000256" key="1">
    <source>
        <dbReference type="ARBA" id="ARBA00004377"/>
    </source>
</evidence>
<keyword evidence="8" id="KW-0472">Membrane</keyword>
<evidence type="ECO:0000256" key="5">
    <source>
        <dbReference type="ARBA" id="ARBA00022519"/>
    </source>
</evidence>
<gene>
    <name evidence="12" type="ORF">DJ021_09325</name>
</gene>
<dbReference type="PRINTS" id="PR01490">
    <property type="entry name" value="RTXTOXIND"/>
</dbReference>
<evidence type="ECO:0000256" key="8">
    <source>
        <dbReference type="ARBA" id="ARBA00023136"/>
    </source>
</evidence>
<proteinExistence type="inferred from homology"/>
<accession>A0A328B763</accession>
<evidence type="ECO:0000256" key="3">
    <source>
        <dbReference type="ARBA" id="ARBA00022448"/>
    </source>
</evidence>
<evidence type="ECO:0000256" key="9">
    <source>
        <dbReference type="RuleBase" id="RU365093"/>
    </source>
</evidence>
<evidence type="ECO:0000256" key="7">
    <source>
        <dbReference type="ARBA" id="ARBA00022989"/>
    </source>
</evidence>
<sequence length="421" mass="46187">MVVGAAIIGTLVVGLGLWASLTPLSTGVTAPAEVRVEANRKTLRHREGGTVRQILVREGQHVTAGQPLILFDDVEARASNDVFQNQADSMMSQAARLTAEATNRPNLEFPPELTSRISDPRVASMIRDQQFLFATRLQLFQSQGSVLDQRLDQIRNQIVGNQAQVASVDEQRKLTAEEMAGYQTLYEKGFAPKPLILRYQRSIADLDGRKGSLLADIARLHQQMGETNMNLATLRDQRQSQAAEQLRDTQSKIADVMPRLAAAKQTLASTVVRSPVDGYVFNLTQFTLGGVTSPGEVLMDVVPANSPLMVTATIKPEDIEEVHVGMDARVRITGLNQRWVSPLPAKVAVVSADRITNEKTGLAFYRVDLRIDPKELTNLKRGAQVTPGMGAQAMIVTGKRTIMGFLISPITDTLHDAFREQ</sequence>
<protein>
    <recommendedName>
        <fullName evidence="9">Membrane fusion protein (MFP) family protein</fullName>
    </recommendedName>
</protein>
<evidence type="ECO:0000256" key="6">
    <source>
        <dbReference type="ARBA" id="ARBA00022692"/>
    </source>
</evidence>
<dbReference type="InterPro" id="IPR058982">
    <property type="entry name" value="Beta-barrel_AprE"/>
</dbReference>
<dbReference type="PANTHER" id="PTHR30386:SF17">
    <property type="entry name" value="ALKALINE PROTEASE SECRETION PROTEIN APRE"/>
    <property type="match status" value="1"/>
</dbReference>
<keyword evidence="5 9" id="KW-0997">Cell inner membrane</keyword>